<feature type="region of interest" description="Disordered" evidence="10">
    <location>
        <begin position="1"/>
        <end position="42"/>
    </location>
</feature>
<organism evidence="12 13">
    <name type="scientific">Gossypium hirsutum</name>
    <name type="common">Upland cotton</name>
    <name type="synonym">Gossypium mexicanum</name>
    <dbReference type="NCBI Taxonomy" id="3635"/>
    <lineage>
        <taxon>Eukaryota</taxon>
        <taxon>Viridiplantae</taxon>
        <taxon>Streptophyta</taxon>
        <taxon>Embryophyta</taxon>
        <taxon>Tracheophyta</taxon>
        <taxon>Spermatophyta</taxon>
        <taxon>Magnoliopsida</taxon>
        <taxon>eudicotyledons</taxon>
        <taxon>Gunneridae</taxon>
        <taxon>Pentapetalae</taxon>
        <taxon>rosids</taxon>
        <taxon>malvids</taxon>
        <taxon>Malvales</taxon>
        <taxon>Malvaceae</taxon>
        <taxon>Malvoideae</taxon>
        <taxon>Gossypium</taxon>
    </lineage>
</organism>
<evidence type="ECO:0000259" key="11">
    <source>
        <dbReference type="PROSITE" id="PS51746"/>
    </source>
</evidence>
<dbReference type="PROSITE" id="PS01032">
    <property type="entry name" value="PPM_1"/>
    <property type="match status" value="1"/>
</dbReference>
<dbReference type="PANTHER" id="PTHR47992">
    <property type="entry name" value="PROTEIN PHOSPHATASE"/>
    <property type="match status" value="1"/>
</dbReference>
<dbReference type="InterPro" id="IPR000222">
    <property type="entry name" value="PP2C_BS"/>
</dbReference>
<evidence type="ECO:0000256" key="7">
    <source>
        <dbReference type="ARBA" id="ARBA00022912"/>
    </source>
</evidence>
<dbReference type="InterPro" id="IPR001932">
    <property type="entry name" value="PPM-type_phosphatase-like_dom"/>
</dbReference>
<keyword evidence="5 9" id="KW-0378">Hydrolase</keyword>
<name>A0A1U8KFQ7_GOSHI</name>
<proteinExistence type="inferred from homology"/>
<dbReference type="GO" id="GO:1902531">
    <property type="term" value="P:regulation of intracellular signal transduction"/>
    <property type="evidence" value="ECO:0000318"/>
    <property type="project" value="GO_Central"/>
</dbReference>
<keyword evidence="7 9" id="KW-0904">Protein phosphatase</keyword>
<dbReference type="GO" id="GO:0046872">
    <property type="term" value="F:metal ion binding"/>
    <property type="evidence" value="ECO:0007669"/>
    <property type="project" value="UniProtKB-KW"/>
</dbReference>
<dbReference type="SMART" id="SM00332">
    <property type="entry name" value="PP2Cc"/>
    <property type="match status" value="1"/>
</dbReference>
<protein>
    <recommendedName>
        <fullName evidence="3">protein-serine/threonine phosphatase</fullName>
        <ecNumber evidence="3">3.1.3.16</ecNumber>
    </recommendedName>
</protein>
<keyword evidence="6" id="KW-0460">Magnesium</keyword>
<evidence type="ECO:0000256" key="1">
    <source>
        <dbReference type="ARBA" id="ARBA00001936"/>
    </source>
</evidence>
<comment type="similarity">
    <text evidence="9">Belongs to the PP2C family.</text>
</comment>
<dbReference type="InterPro" id="IPR036457">
    <property type="entry name" value="PPM-type-like_dom_sf"/>
</dbReference>
<dbReference type="GeneID" id="107914973"/>
<dbReference type="Gene3D" id="3.60.40.10">
    <property type="entry name" value="PPM-type phosphatase domain"/>
    <property type="match status" value="1"/>
</dbReference>
<dbReference type="SUPFAM" id="SSF81606">
    <property type="entry name" value="PP2C-like"/>
    <property type="match status" value="1"/>
</dbReference>
<evidence type="ECO:0000256" key="2">
    <source>
        <dbReference type="ARBA" id="ARBA00001946"/>
    </source>
</evidence>
<feature type="compositionally biased region" description="Low complexity" evidence="10">
    <location>
        <begin position="11"/>
        <end position="39"/>
    </location>
</feature>
<keyword evidence="12" id="KW-1185">Reference proteome</keyword>
<evidence type="ECO:0000256" key="3">
    <source>
        <dbReference type="ARBA" id="ARBA00013081"/>
    </source>
</evidence>
<dbReference type="PaxDb" id="3635-A0A1U8KFQ7"/>
<dbReference type="InterPro" id="IPR015655">
    <property type="entry name" value="PP2C"/>
</dbReference>
<dbReference type="SMR" id="A0A1U8KFQ7"/>
<dbReference type="AlphaFoldDB" id="A0A1U8KFQ7"/>
<dbReference type="RefSeq" id="XP_016699539.2">
    <property type="nucleotide sequence ID" value="XM_016844050.2"/>
</dbReference>
<dbReference type="PROSITE" id="PS51746">
    <property type="entry name" value="PPM_2"/>
    <property type="match status" value="1"/>
</dbReference>
<sequence length="397" mass="42927">MATESTVMNEQTQTLLQKDTTTTADDSSSPKPMDSSSSSATTLVLSPHLKGVEAGSSAVVVITGSGSSSSDTKGSDIAGVEGQRTAPAKHCIGKSNKGVSWGFSLDQGRRSTMEDRAVVQPGFMKLCCKDVGGCREPECEYAMEKSLVHYFGIFDGHGGDQVSNYCANELCEIVAEEWERGSSLDGWNKRWEVALCKAYGRADNAFKDEALAPKSVGSTALVLIVSPCQIIAANCGDSRAVLCRGAQAIPLTVDQKPDRADESERITSSGGRILNWGCLRVEGILSMSRAIGDHDLKPWVISVPEVTFRTRTKEDECLILASDGLWDVLSNDDVVKLARKELRQRHRLAGANKSSFPPAWHVSQHVLKQALDAYSLDNISVIVVDLKNPKLKPQEKP</sequence>
<dbReference type="EC" id="3.1.3.16" evidence="3"/>
<evidence type="ECO:0000256" key="4">
    <source>
        <dbReference type="ARBA" id="ARBA00022723"/>
    </source>
</evidence>
<dbReference type="CDD" id="cd00143">
    <property type="entry name" value="PP2Cc"/>
    <property type="match status" value="1"/>
</dbReference>
<evidence type="ECO:0000313" key="12">
    <source>
        <dbReference type="Proteomes" id="UP000818029"/>
    </source>
</evidence>
<dbReference type="STRING" id="3635.A0A1U8KFQ7"/>
<feature type="compositionally biased region" description="Polar residues" evidence="10">
    <location>
        <begin position="1"/>
        <end position="10"/>
    </location>
</feature>
<evidence type="ECO:0000256" key="6">
    <source>
        <dbReference type="ARBA" id="ARBA00022842"/>
    </source>
</evidence>
<reference evidence="12" key="1">
    <citation type="journal article" date="2020" name="Nat. Genet.">
        <title>Genomic diversifications of five Gossypium allopolyploid species and their impact on cotton improvement.</title>
        <authorList>
            <person name="Chen Z.J."/>
            <person name="Sreedasyam A."/>
            <person name="Ando A."/>
            <person name="Song Q."/>
            <person name="De Santiago L.M."/>
            <person name="Hulse-Kemp A.M."/>
            <person name="Ding M."/>
            <person name="Ye W."/>
            <person name="Kirkbride R.C."/>
            <person name="Jenkins J."/>
            <person name="Plott C."/>
            <person name="Lovell J."/>
            <person name="Lin Y.M."/>
            <person name="Vaughn R."/>
            <person name="Liu B."/>
            <person name="Simpson S."/>
            <person name="Scheffler B.E."/>
            <person name="Wen L."/>
            <person name="Saski C.A."/>
            <person name="Grover C.E."/>
            <person name="Hu G."/>
            <person name="Conover J.L."/>
            <person name="Carlson J.W."/>
            <person name="Shu S."/>
            <person name="Boston L.B."/>
            <person name="Williams M."/>
            <person name="Peterson D.G."/>
            <person name="McGee K."/>
            <person name="Jones D.C."/>
            <person name="Wendel J.F."/>
            <person name="Stelly D.M."/>
            <person name="Grimwood J."/>
            <person name="Schmutz J."/>
        </authorList>
    </citation>
    <scope>NUCLEOTIDE SEQUENCE [LARGE SCALE GENOMIC DNA]</scope>
    <source>
        <strain evidence="12">cv. TM-1</strain>
    </source>
</reference>
<evidence type="ECO:0000256" key="8">
    <source>
        <dbReference type="ARBA" id="ARBA00023211"/>
    </source>
</evidence>
<keyword evidence="8" id="KW-0464">Manganese</keyword>
<evidence type="ECO:0000256" key="5">
    <source>
        <dbReference type="ARBA" id="ARBA00022801"/>
    </source>
</evidence>
<dbReference type="GO" id="GO:0004722">
    <property type="term" value="F:protein serine/threonine phosphatase activity"/>
    <property type="evidence" value="ECO:0000318"/>
    <property type="project" value="GO_Central"/>
</dbReference>
<dbReference type="Proteomes" id="UP000818029">
    <property type="component" value="Chromosome D10"/>
</dbReference>
<comment type="cofactor">
    <cofactor evidence="1">
        <name>Mn(2+)</name>
        <dbReference type="ChEBI" id="CHEBI:29035"/>
    </cofactor>
</comment>
<evidence type="ECO:0000256" key="9">
    <source>
        <dbReference type="RuleBase" id="RU003465"/>
    </source>
</evidence>
<evidence type="ECO:0000256" key="10">
    <source>
        <dbReference type="SAM" id="MobiDB-lite"/>
    </source>
</evidence>
<accession>A0A1U8KFQ7</accession>
<gene>
    <name evidence="13" type="primary">LOC107914973</name>
</gene>
<dbReference type="Pfam" id="PF00481">
    <property type="entry name" value="PP2C"/>
    <property type="match status" value="1"/>
</dbReference>
<evidence type="ECO:0000313" key="13">
    <source>
        <dbReference type="RefSeq" id="XP_016699539.2"/>
    </source>
</evidence>
<reference evidence="13" key="2">
    <citation type="submission" date="2025-08" db="UniProtKB">
        <authorList>
            <consortium name="RefSeq"/>
        </authorList>
    </citation>
    <scope>IDENTIFICATION</scope>
</reference>
<dbReference type="KEGG" id="ghi:107914973"/>
<keyword evidence="4" id="KW-0479">Metal-binding</keyword>
<comment type="cofactor">
    <cofactor evidence="2">
        <name>Mg(2+)</name>
        <dbReference type="ChEBI" id="CHEBI:18420"/>
    </cofactor>
</comment>
<feature type="domain" description="PPM-type phosphatase" evidence="11">
    <location>
        <begin position="100"/>
        <end position="386"/>
    </location>
</feature>